<feature type="region of interest" description="Disordered" evidence="8">
    <location>
        <begin position="429"/>
        <end position="537"/>
    </location>
</feature>
<evidence type="ECO:0000256" key="6">
    <source>
        <dbReference type="ARBA" id="ARBA00022840"/>
    </source>
</evidence>
<feature type="region of interest" description="Disordered" evidence="8">
    <location>
        <begin position="201"/>
        <end position="268"/>
    </location>
</feature>
<dbReference type="PANTHER" id="PTHR11584">
    <property type="entry name" value="SERINE/THREONINE PROTEIN KINASE"/>
    <property type="match status" value="1"/>
</dbReference>
<evidence type="ECO:0000256" key="5">
    <source>
        <dbReference type="ARBA" id="ARBA00022777"/>
    </source>
</evidence>
<comment type="caution">
    <text evidence="10">The sequence shown here is derived from an EMBL/GenBank/DDBJ whole genome shotgun (WGS) entry which is preliminary data.</text>
</comment>
<evidence type="ECO:0000259" key="9">
    <source>
        <dbReference type="PROSITE" id="PS50011"/>
    </source>
</evidence>
<feature type="region of interest" description="Disordered" evidence="8">
    <location>
        <begin position="987"/>
        <end position="1088"/>
    </location>
</feature>
<feature type="region of interest" description="Disordered" evidence="8">
    <location>
        <begin position="900"/>
        <end position="969"/>
    </location>
</feature>
<feature type="region of interest" description="Disordered" evidence="8">
    <location>
        <begin position="95"/>
        <end position="116"/>
    </location>
</feature>
<feature type="compositionally biased region" description="Polar residues" evidence="8">
    <location>
        <begin position="437"/>
        <end position="492"/>
    </location>
</feature>
<evidence type="ECO:0000256" key="3">
    <source>
        <dbReference type="ARBA" id="ARBA00022679"/>
    </source>
</evidence>
<feature type="region of interest" description="Disordered" evidence="8">
    <location>
        <begin position="1"/>
        <end position="78"/>
    </location>
</feature>
<feature type="compositionally biased region" description="Low complexity" evidence="8">
    <location>
        <begin position="336"/>
        <end position="346"/>
    </location>
</feature>
<sequence length="1749" mass="194026">MSEDIKNQSLRVDTTLLNTQQIPKLITPNSPSSPQKSFKSSKSSNSISSSSSSSNNLKKHKNKNKKSSRNPFSHGSPLYGEVSNKMSLFFHTAHNSDKNSNQLKSPDKNRLSTYSTNTITENDMNKENEVEIENDWNDGMFDHFSFEKTSTNNNSNRIVSDPIHSNDIVGLGFSEKKINFSNSLPIGGGSTHKTQITQLETDSKTSLNDKNQPAFSSNDNYLNHHKKNLSSESSLEFPLNRNSNPLPSYKNPSPMITQNVSRSNSVHSRISTTSANLLQRANSITYSQSSASTSSKTHKRSSSKNSNHDIITTPKSFFKFFSSKKHEPNQPKHHSYSYSQSSDSSQGLSPVISSTVNLKFSDLSNSPVSTYSSSSKFQQKNKKRLSLGEGENQEFNNTSLSISTNDTITSKSSPTVRNYSTEIQYGQLSPELPLNHPNKSSNESIFSVKTTPNPKRNSIYSNSNFTTNNNPISSQSANATPTATSVPQLNRFSTNTSSTTTPVSNKSRQQSTASVSRTSSISAASVKTTNSSMSANPTTKVRSFVKLGSKSMKYSINNRNKKSSSWDEWDGHSGSFEKIGPVGRKPSPPGQTIPVVTTSNLHSSTNITPLSVSNSVSTITGNNPTTPVVESNSVPLPSELKSVNNHVKELTNEKIIQSDNKLPLLSNKNGSEFVLKEPIPSKGSKNKTTERNIMPLKLPPMNTEGFEKLDKINVSQKFLPKANENTVKILITTNFVDYKLIDISSYPSLSKFMTFVSNMFRIKGEAQFFITEIGLTKDKLGKKLDRKVLQLIWDSISNNSLNISLVFYITADERLKTPDLNSGSPNKNANKVEYLAPPMYHHNDHTEETSLYTTSSYTNSINSDSSFDRYLPTPQHLISVRKDPNVDYWNVKDTIERKPSLKRAPSVTHSSISGDGNTISSISSLSRKTSKLSINSNQATPPSSYAQPNTSASSNLHPTASTSTPPDAYANKLKSSFKVIQPKLPHVDFDNKRSTPFNTSNTLVASRHPPPPPQITTMTPPTPPIPSNITRTSGSVSSSGSTSSGGSNAVPTQTTPSSTAHSLRNTGISRSSRTLKRGQMSIRSLNRSNTQTSVFSNFSSSSGVSVNVDPFSENKISFAKFESDEDSEVTSDEDVDSDCDEFGLFAKKPKSTGSKHSNDSEKSDEKEKATKKDVITVDSKGKQKNSEDEEDEEEDDNTETFGLFVKKPKINKFIVHDTSDEELDDVSDLFHKIPRSIAGTKLNEVVIPNMSKHIFTNNNGSEHVVTDGISATPKNPIDDLDSINKSIETKTNSTTSVVSPTISNDDSLASSLDIRPPAEVLYDNLEVFFPKADLDSLVIDDSSDNKRGIGRMKSIRIIAQEASRRKSYRTPIAAIKESQKLPKSKNQFMNSNSLLHKSNSSLLRRKSTKMWGQKVVEVKLDHKNKTVIPRRVKNGEVEEFAWIKGELIGIGKFGRVYVAMNLTTGDLIAVKQMNINQKFLNEKETDKLVDTFKAEVDSLKDLDHANIVQYLGFEIKDNTYSIFLDYVSGGSIGHLLRKYGRFEESVVRYLTTQALEGLNYIHLKGILHRDLKADNLLLETNGILKISDFGISKRAKDIYTSQSKLNFQGTIFWMAPEIVNDTNGVGYNAKVDIWALGCVVLEMFTGERPWSKYENEGVLYKIGKEKEAPPIKKEIRKEMSREAKDFLKKCFEIEPSRRPTAQTLIINPFCQIDENFEFPTTKLGSMIYRVEEKEKSSLNKRMHSMARKL</sequence>
<feature type="compositionally biased region" description="Low complexity" evidence="8">
    <location>
        <begin position="285"/>
        <end position="295"/>
    </location>
</feature>
<keyword evidence="6 7" id="KW-0067">ATP-binding</keyword>
<evidence type="ECO:0000313" key="10">
    <source>
        <dbReference type="EMBL" id="GMM47183.1"/>
    </source>
</evidence>
<dbReference type="InterPro" id="IPR011009">
    <property type="entry name" value="Kinase-like_dom_sf"/>
</dbReference>
<evidence type="ECO:0000256" key="1">
    <source>
        <dbReference type="ARBA" id="ARBA00006529"/>
    </source>
</evidence>
<dbReference type="GO" id="GO:0030447">
    <property type="term" value="P:filamentous growth"/>
    <property type="evidence" value="ECO:0007669"/>
    <property type="project" value="UniProtKB-ARBA"/>
</dbReference>
<reference evidence="10 11" key="1">
    <citation type="journal article" date="2023" name="Elife">
        <title>Identification of key yeast species and microbe-microbe interactions impacting larval growth of Drosophila in the wild.</title>
        <authorList>
            <person name="Mure A."/>
            <person name="Sugiura Y."/>
            <person name="Maeda R."/>
            <person name="Honda K."/>
            <person name="Sakurai N."/>
            <person name="Takahashi Y."/>
            <person name="Watada M."/>
            <person name="Katoh T."/>
            <person name="Gotoh A."/>
            <person name="Gotoh Y."/>
            <person name="Taniguchi I."/>
            <person name="Nakamura K."/>
            <person name="Hayashi T."/>
            <person name="Katayama T."/>
            <person name="Uemura T."/>
            <person name="Hattori Y."/>
        </authorList>
    </citation>
    <scope>NUCLEOTIDE SEQUENCE [LARGE SCALE GENOMIC DNA]</scope>
    <source>
        <strain evidence="10 11">PK-24</strain>
    </source>
</reference>
<feature type="compositionally biased region" description="Polar residues" evidence="8">
    <location>
        <begin position="1049"/>
        <end position="1072"/>
    </location>
</feature>
<feature type="region of interest" description="Disordered" evidence="8">
    <location>
        <begin position="1144"/>
        <end position="1200"/>
    </location>
</feature>
<dbReference type="InterPro" id="IPR008271">
    <property type="entry name" value="Ser/Thr_kinase_AS"/>
</dbReference>
<feature type="compositionally biased region" description="Low complexity" evidence="8">
    <location>
        <begin position="1027"/>
        <end position="1047"/>
    </location>
</feature>
<evidence type="ECO:0000256" key="2">
    <source>
        <dbReference type="ARBA" id="ARBA00022527"/>
    </source>
</evidence>
<feature type="compositionally biased region" description="Polar residues" evidence="8">
    <location>
        <begin position="994"/>
        <end position="1004"/>
    </location>
</feature>
<gene>
    <name evidence="10" type="ORF">DAPK24_037580</name>
</gene>
<dbReference type="PROSITE" id="PS50011">
    <property type="entry name" value="PROTEIN_KINASE_DOM"/>
    <property type="match status" value="1"/>
</dbReference>
<evidence type="ECO:0000256" key="8">
    <source>
        <dbReference type="SAM" id="MobiDB-lite"/>
    </source>
</evidence>
<dbReference type="InterPro" id="IPR017441">
    <property type="entry name" value="Protein_kinase_ATP_BS"/>
</dbReference>
<feature type="domain" description="Protein kinase" evidence="9">
    <location>
        <begin position="1442"/>
        <end position="1710"/>
    </location>
</feature>
<feature type="compositionally biased region" description="Pro residues" evidence="8">
    <location>
        <begin position="1008"/>
        <end position="1026"/>
    </location>
</feature>
<dbReference type="GO" id="GO:0005524">
    <property type="term" value="F:ATP binding"/>
    <property type="evidence" value="ECO:0007669"/>
    <property type="project" value="UniProtKB-UniRule"/>
</dbReference>
<feature type="compositionally biased region" description="Polar residues" evidence="8">
    <location>
        <begin position="230"/>
        <end position="268"/>
    </location>
</feature>
<feature type="compositionally biased region" description="Low complexity" evidence="8">
    <location>
        <begin position="493"/>
        <end position="526"/>
    </location>
</feature>
<feature type="compositionally biased region" description="Polar residues" evidence="8">
    <location>
        <begin position="934"/>
        <end position="965"/>
    </location>
</feature>
<dbReference type="InterPro" id="IPR000719">
    <property type="entry name" value="Prot_kinase_dom"/>
</dbReference>
<feature type="compositionally biased region" description="Basic and acidic residues" evidence="8">
    <location>
        <begin position="1156"/>
        <end position="1186"/>
    </location>
</feature>
<feature type="compositionally biased region" description="Low complexity" evidence="8">
    <location>
        <begin position="365"/>
        <end position="378"/>
    </location>
</feature>
<feature type="region of interest" description="Disordered" evidence="8">
    <location>
        <begin position="365"/>
        <end position="397"/>
    </location>
</feature>
<dbReference type="FunFam" id="1.10.510.10:FF:000182">
    <property type="entry name" value="MAP kinase kinase kinase mkh1"/>
    <property type="match status" value="1"/>
</dbReference>
<feature type="compositionally biased region" description="Polar residues" evidence="8">
    <location>
        <begin position="7"/>
        <end position="22"/>
    </location>
</feature>
<feature type="compositionally biased region" description="Basic residues" evidence="8">
    <location>
        <begin position="57"/>
        <end position="68"/>
    </location>
</feature>
<dbReference type="PROSITE" id="PS00107">
    <property type="entry name" value="PROTEIN_KINASE_ATP"/>
    <property type="match status" value="1"/>
</dbReference>
<evidence type="ECO:0000256" key="4">
    <source>
        <dbReference type="ARBA" id="ARBA00022741"/>
    </source>
</evidence>
<keyword evidence="5 10" id="KW-0418">Kinase</keyword>
<evidence type="ECO:0000313" key="11">
    <source>
        <dbReference type="Proteomes" id="UP001378960"/>
    </source>
</evidence>
<dbReference type="Gene3D" id="1.10.510.10">
    <property type="entry name" value="Transferase(Phosphotransferase) domain 1"/>
    <property type="match status" value="1"/>
</dbReference>
<dbReference type="GO" id="GO:0004674">
    <property type="term" value="F:protein serine/threonine kinase activity"/>
    <property type="evidence" value="ECO:0007669"/>
    <property type="project" value="UniProtKB-KW"/>
</dbReference>
<dbReference type="SUPFAM" id="SSF56112">
    <property type="entry name" value="Protein kinase-like (PK-like)"/>
    <property type="match status" value="1"/>
</dbReference>
<feature type="compositionally biased region" description="Low complexity" evidence="8">
    <location>
        <begin position="28"/>
        <end position="56"/>
    </location>
</feature>
<keyword evidence="11" id="KW-1185">Reference proteome</keyword>
<dbReference type="SMART" id="SM00220">
    <property type="entry name" value="S_TKc"/>
    <property type="match status" value="1"/>
</dbReference>
<feature type="compositionally biased region" description="Polar residues" evidence="8">
    <location>
        <begin position="527"/>
        <end position="537"/>
    </location>
</feature>
<name>A0AAV5R7I4_PICKL</name>
<keyword evidence="4 7" id="KW-0547">Nucleotide-binding</keyword>
<feature type="compositionally biased region" description="Acidic residues" evidence="8">
    <location>
        <begin position="1187"/>
        <end position="1198"/>
    </location>
</feature>
<feature type="region of interest" description="Disordered" evidence="8">
    <location>
        <begin position="285"/>
        <end position="310"/>
    </location>
</feature>
<dbReference type="PROSITE" id="PS00108">
    <property type="entry name" value="PROTEIN_KINASE_ST"/>
    <property type="match status" value="1"/>
</dbReference>
<organism evidence="10 11">
    <name type="scientific">Pichia kluyveri</name>
    <name type="common">Yeast</name>
    <dbReference type="NCBI Taxonomy" id="36015"/>
    <lineage>
        <taxon>Eukaryota</taxon>
        <taxon>Fungi</taxon>
        <taxon>Dikarya</taxon>
        <taxon>Ascomycota</taxon>
        <taxon>Saccharomycotina</taxon>
        <taxon>Pichiomycetes</taxon>
        <taxon>Pichiales</taxon>
        <taxon>Pichiaceae</taxon>
        <taxon>Pichia</taxon>
    </lineage>
</organism>
<keyword evidence="3" id="KW-0808">Transferase</keyword>
<dbReference type="Pfam" id="PF00069">
    <property type="entry name" value="Pkinase"/>
    <property type="match status" value="1"/>
</dbReference>
<feature type="compositionally biased region" description="Low complexity" evidence="8">
    <location>
        <begin position="918"/>
        <end position="933"/>
    </location>
</feature>
<proteinExistence type="inferred from homology"/>
<dbReference type="EMBL" id="BTGB01000005">
    <property type="protein sequence ID" value="GMM47183.1"/>
    <property type="molecule type" value="Genomic_DNA"/>
</dbReference>
<comment type="similarity">
    <text evidence="1">Belongs to the protein kinase superfamily. STE Ser/Thr protein kinase family. MAP kinase kinase kinase subfamily.</text>
</comment>
<feature type="binding site" evidence="7">
    <location>
        <position position="1471"/>
    </location>
    <ligand>
        <name>ATP</name>
        <dbReference type="ChEBI" id="CHEBI:30616"/>
    </ligand>
</feature>
<dbReference type="Proteomes" id="UP001378960">
    <property type="component" value="Unassembled WGS sequence"/>
</dbReference>
<feature type="region of interest" description="Disordered" evidence="8">
    <location>
        <begin position="324"/>
        <end position="350"/>
    </location>
</feature>
<evidence type="ECO:0000256" key="7">
    <source>
        <dbReference type="PROSITE-ProRule" id="PRU10141"/>
    </source>
</evidence>
<accession>A0AAV5R7I4</accession>
<keyword evidence="2" id="KW-0723">Serine/threonine-protein kinase</keyword>
<feature type="compositionally biased region" description="Polar residues" evidence="8">
    <location>
        <begin position="907"/>
        <end position="917"/>
    </location>
</feature>
<protein>
    <submittedName>
        <fullName evidence="10">Mitogen-activated protein kinase kinase kinase</fullName>
    </submittedName>
</protein>
<dbReference type="PANTHER" id="PTHR11584:SF369">
    <property type="entry name" value="MITOGEN-ACTIVATED PROTEIN KINASE KINASE KINASE 19-RELATED"/>
    <property type="match status" value="1"/>
</dbReference>
<feature type="compositionally biased region" description="Polar residues" evidence="8">
    <location>
        <begin position="201"/>
        <end position="221"/>
    </location>
</feature>